<feature type="region of interest" description="Disordered" evidence="1">
    <location>
        <begin position="203"/>
        <end position="284"/>
    </location>
</feature>
<evidence type="ECO:0000313" key="5">
    <source>
        <dbReference type="Proteomes" id="UP001165122"/>
    </source>
</evidence>
<keyword evidence="5" id="KW-1185">Reference proteome</keyword>
<dbReference type="Proteomes" id="UP001165122">
    <property type="component" value="Unassembled WGS sequence"/>
</dbReference>
<sequence length="739" mass="81324">MNPSPPFLPRKTLFIFILLSFFKASLSIDPDSIIPPHIRESTSTAIQNNLTDPLLDYTYAPRKQGLLFDSTILEPYFVSPSDNNSTITASPLGYKIKKSNVLMPDELLISINIDRNTKVNVSPYDLSDMLTSPKSFGEGGYAFPVLTDGKVSGFMHVSYIEKPHELVLRPTGRRRYDFNYERMTKKAEQEAKEMERIKIEIDRRENAEEEARIREEEKKVKDEEKRREDEERARMNSVRDEGERMKASAAREAAAAQQQASASQFARDAAKNNAASEASNRERLLEMEKDRAEKVKLAEQARLKKQHEEEEKKRLDAMQGEERRKEEEMIKAEKKARLDKHIYGLTKSAEEEAHFKKTRALGHSFEFTLKFDPEVSLGLTFNLQEDGVLVESVTGQAMKGGVEVGDSIIKVCGDIVKDVRSAVKAIGKCDERLIKFISAQVAVVDEGGVSNDDDSVRVGGEDMFLNIIKPTNLAGSYDLSTSKWGEVKVKCGEGVGKKLGVSSAGLEDVDLCKKPAKGEEYGKDTIVLARRGKCAMPDKVSNGLTSSFVIIVNTTPSRMDIPSGGITAPIGVGSLGWDVGESLLGVLMSGGEIEGNIGCYGGEEVEVDEDKGILKVEAGNYDIHWARFGSTEYPTTPQKLKKITKARGNSEFGCTLDDIQVKVLGSVAVVKRGGGCGFGDKVVNLEKAGAIGVVIVDSGAGGQRVMCSEEQAGEIGIWVGMVKDDYWASTGEEEWAVIR</sequence>
<dbReference type="Pfam" id="PF02225">
    <property type="entry name" value="PA"/>
    <property type="match status" value="1"/>
</dbReference>
<dbReference type="InterPro" id="IPR046450">
    <property type="entry name" value="PA_dom_sf"/>
</dbReference>
<feature type="domain" description="PA" evidence="3">
    <location>
        <begin position="650"/>
        <end position="723"/>
    </location>
</feature>
<evidence type="ECO:0000256" key="2">
    <source>
        <dbReference type="SAM" id="SignalP"/>
    </source>
</evidence>
<comment type="caution">
    <text evidence="4">The sequence shown here is derived from an EMBL/GenBank/DDBJ whole genome shotgun (WGS) entry which is preliminary data.</text>
</comment>
<dbReference type="InterPro" id="IPR003137">
    <property type="entry name" value="PA_domain"/>
</dbReference>
<gene>
    <name evidence="4" type="ORF">TrLO_g7020</name>
</gene>
<evidence type="ECO:0000259" key="3">
    <source>
        <dbReference type="Pfam" id="PF02225"/>
    </source>
</evidence>
<name>A0A9W7ALN7_9STRA</name>
<dbReference type="SUPFAM" id="SSF52025">
    <property type="entry name" value="PA domain"/>
    <property type="match status" value="1"/>
</dbReference>
<dbReference type="OrthoDB" id="8062037at2759"/>
<proteinExistence type="predicted"/>
<organism evidence="4 5">
    <name type="scientific">Triparma laevis f. longispina</name>
    <dbReference type="NCBI Taxonomy" id="1714387"/>
    <lineage>
        <taxon>Eukaryota</taxon>
        <taxon>Sar</taxon>
        <taxon>Stramenopiles</taxon>
        <taxon>Ochrophyta</taxon>
        <taxon>Bolidophyceae</taxon>
        <taxon>Parmales</taxon>
        <taxon>Triparmaceae</taxon>
        <taxon>Triparma</taxon>
    </lineage>
</organism>
<feature type="signal peptide" evidence="2">
    <location>
        <begin position="1"/>
        <end position="27"/>
    </location>
</feature>
<evidence type="ECO:0000256" key="1">
    <source>
        <dbReference type="SAM" id="MobiDB-lite"/>
    </source>
</evidence>
<feature type="chain" id="PRO_5041000664" description="PA domain-containing protein" evidence="2">
    <location>
        <begin position="28"/>
        <end position="739"/>
    </location>
</feature>
<feature type="compositionally biased region" description="Low complexity" evidence="1">
    <location>
        <begin position="247"/>
        <end position="278"/>
    </location>
</feature>
<dbReference type="AlphaFoldDB" id="A0A9W7ALN7"/>
<dbReference type="EMBL" id="BRXW01000660">
    <property type="protein sequence ID" value="GMH72841.1"/>
    <property type="molecule type" value="Genomic_DNA"/>
</dbReference>
<reference evidence="5" key="1">
    <citation type="journal article" date="2023" name="Commun. Biol.">
        <title>Genome analysis of Parmales, the sister group of diatoms, reveals the evolutionary specialization of diatoms from phago-mixotrophs to photoautotrophs.</title>
        <authorList>
            <person name="Ban H."/>
            <person name="Sato S."/>
            <person name="Yoshikawa S."/>
            <person name="Yamada K."/>
            <person name="Nakamura Y."/>
            <person name="Ichinomiya M."/>
            <person name="Sato N."/>
            <person name="Blanc-Mathieu R."/>
            <person name="Endo H."/>
            <person name="Kuwata A."/>
            <person name="Ogata H."/>
        </authorList>
    </citation>
    <scope>NUCLEOTIDE SEQUENCE [LARGE SCALE GENOMIC DNA]</scope>
    <source>
        <strain evidence="5">NIES 3700</strain>
    </source>
</reference>
<evidence type="ECO:0000313" key="4">
    <source>
        <dbReference type="EMBL" id="GMH72841.1"/>
    </source>
</evidence>
<accession>A0A9W7ALN7</accession>
<dbReference type="InterPro" id="IPR036034">
    <property type="entry name" value="PDZ_sf"/>
</dbReference>
<dbReference type="Gene3D" id="3.50.30.30">
    <property type="match status" value="2"/>
</dbReference>
<dbReference type="SUPFAM" id="SSF50156">
    <property type="entry name" value="PDZ domain-like"/>
    <property type="match status" value="1"/>
</dbReference>
<feature type="region of interest" description="Disordered" evidence="1">
    <location>
        <begin position="302"/>
        <end position="331"/>
    </location>
</feature>
<feature type="compositionally biased region" description="Basic and acidic residues" evidence="1">
    <location>
        <begin position="203"/>
        <end position="246"/>
    </location>
</feature>
<keyword evidence="2" id="KW-0732">Signal</keyword>
<protein>
    <recommendedName>
        <fullName evidence="3">PA domain-containing protein</fullName>
    </recommendedName>
</protein>